<dbReference type="Pfam" id="PF03224">
    <property type="entry name" value="V-ATPase_H_N"/>
    <property type="match status" value="1"/>
</dbReference>
<sequence>MSLDPPTYLSSLQNNIRARPIPWEGAVRAGTITENDLKTIKAVDKVRKEQRRQTVESDIEAYQSLILGGNKGKSVLDSASKRADVIQYMLVLTGDLINGAPTLAPKLLEHPEPYKPIVPYLSSSTNPEDPIPLLASSVLTSLLSTAQTRSPKSDQKTDEALTQLYKYLSTLTKSQDSGLQDIAVQEYSSLLRTKKARELFWQQREETVNPLIDILRTAVGASRDSDSTLRGNGGSSSIRTATDNSLSGVIGLQLLYHVLLTIWQLSFEASLIGKGLEKEQEIIPLYTQLLRLSPKEKTTRLLLSTFLNLLSVPSNKSILLPTATTARLPTLLANLKGRHLTDPDLLDDLRTLTDMLDAYTSSQTTFDEYAAEVQSGRLRWSPPHRDEAFWRENARKILENDGGALPKKLQKIMGKGWDDEKQVLAIACNDVGWLVKEAPDKRQVLEKLGVKGRVMELMTDKDEGVRWESLRAVGEWLRYSYDD</sequence>
<comment type="similarity">
    <text evidence="1 5">Belongs to the V-ATPase H subunit family.</text>
</comment>
<organism evidence="7 8">
    <name type="scientific">Lepraria finkii</name>
    <dbReference type="NCBI Taxonomy" id="1340010"/>
    <lineage>
        <taxon>Eukaryota</taxon>
        <taxon>Fungi</taxon>
        <taxon>Dikarya</taxon>
        <taxon>Ascomycota</taxon>
        <taxon>Pezizomycotina</taxon>
        <taxon>Lecanoromycetes</taxon>
        <taxon>OSLEUM clade</taxon>
        <taxon>Lecanoromycetidae</taxon>
        <taxon>Lecanorales</taxon>
        <taxon>Lecanorineae</taxon>
        <taxon>Stereocaulaceae</taxon>
        <taxon>Lepraria</taxon>
    </lineage>
</organism>
<dbReference type="Pfam" id="PF11698">
    <property type="entry name" value="V-ATPase_H_C"/>
    <property type="match status" value="1"/>
</dbReference>
<dbReference type="SUPFAM" id="SSF48371">
    <property type="entry name" value="ARM repeat"/>
    <property type="match status" value="1"/>
</dbReference>
<name>A0ABR4BGI5_9LECA</name>
<comment type="caution">
    <text evidence="7">The sequence shown here is derived from an EMBL/GenBank/DDBJ whole genome shotgun (WGS) entry which is preliminary data.</text>
</comment>
<dbReference type="InterPro" id="IPR038497">
    <property type="entry name" value="ATPase_V1-cplx_hsu_C_sf"/>
</dbReference>
<dbReference type="InterPro" id="IPR011989">
    <property type="entry name" value="ARM-like"/>
</dbReference>
<dbReference type="InterPro" id="IPR004908">
    <property type="entry name" value="ATPase_V1-cplx_hsu"/>
</dbReference>
<accession>A0ABR4BGI5</accession>
<protein>
    <recommendedName>
        <fullName evidence="5">V-type proton ATPase subunit H</fullName>
    </recommendedName>
</protein>
<evidence type="ECO:0000256" key="5">
    <source>
        <dbReference type="PIRNR" id="PIRNR032184"/>
    </source>
</evidence>
<proteinExistence type="inferred from homology"/>
<keyword evidence="2 5" id="KW-0813">Transport</keyword>
<dbReference type="EMBL" id="JBHFEH010000009">
    <property type="protein sequence ID" value="KAL2055951.1"/>
    <property type="molecule type" value="Genomic_DNA"/>
</dbReference>
<evidence type="ECO:0000256" key="2">
    <source>
        <dbReference type="ARBA" id="ARBA00022448"/>
    </source>
</evidence>
<evidence type="ECO:0000259" key="6">
    <source>
        <dbReference type="Pfam" id="PF11698"/>
    </source>
</evidence>
<dbReference type="InterPro" id="IPR016024">
    <property type="entry name" value="ARM-type_fold"/>
</dbReference>
<dbReference type="Gene3D" id="1.25.40.150">
    <property type="entry name" value="V-type ATPase, subunit H, C-terminal domain"/>
    <property type="match status" value="1"/>
</dbReference>
<dbReference type="PIRSF" id="PIRSF032184">
    <property type="entry name" value="ATPase_V1_H"/>
    <property type="match status" value="1"/>
</dbReference>
<evidence type="ECO:0000256" key="4">
    <source>
        <dbReference type="ARBA" id="ARBA00023065"/>
    </source>
</evidence>
<gene>
    <name evidence="7" type="ORF">ABVK25_003593</name>
</gene>
<keyword evidence="3 5" id="KW-0375">Hydrogen ion transport</keyword>
<evidence type="ECO:0000313" key="8">
    <source>
        <dbReference type="Proteomes" id="UP001590951"/>
    </source>
</evidence>
<keyword evidence="4 5" id="KW-0406">Ion transport</keyword>
<evidence type="ECO:0000313" key="7">
    <source>
        <dbReference type="EMBL" id="KAL2055951.1"/>
    </source>
</evidence>
<dbReference type="PANTHER" id="PTHR10698">
    <property type="entry name" value="V-TYPE PROTON ATPASE SUBUNIT H"/>
    <property type="match status" value="1"/>
</dbReference>
<keyword evidence="8" id="KW-1185">Reference proteome</keyword>
<dbReference type="Proteomes" id="UP001590951">
    <property type="component" value="Unassembled WGS sequence"/>
</dbReference>
<dbReference type="InterPro" id="IPR011987">
    <property type="entry name" value="ATPase_V1-cplx_hsu_C"/>
</dbReference>
<evidence type="ECO:0000256" key="1">
    <source>
        <dbReference type="ARBA" id="ARBA00008613"/>
    </source>
</evidence>
<feature type="domain" description="ATPase V1 complex subunit H C-terminal" evidence="6">
    <location>
        <begin position="363"/>
        <end position="481"/>
    </location>
</feature>
<comment type="function">
    <text evidence="5">Subunit of the V1 complex of vacuolar(H+)-ATPase (V-ATPase), a multisubunit enzyme composed of a peripheral complex (V1) that hydrolyzes ATP and a membrane integral complex (V0) that translocates protons. V-ATPase is responsible for acidifying and maintaining the pH of intracellular compartments.</text>
</comment>
<reference evidence="7 8" key="1">
    <citation type="submission" date="2024-09" db="EMBL/GenBank/DDBJ databases">
        <title>Rethinking Asexuality: The Enigmatic Case of Functional Sexual Genes in Lepraria (Stereocaulaceae).</title>
        <authorList>
            <person name="Doellman M."/>
            <person name="Sun Y."/>
            <person name="Barcenas-Pena A."/>
            <person name="Lumbsch H.T."/>
            <person name="Grewe F."/>
        </authorList>
    </citation>
    <scope>NUCLEOTIDE SEQUENCE [LARGE SCALE GENOMIC DNA]</scope>
    <source>
        <strain evidence="7 8">Grewe 0041</strain>
    </source>
</reference>
<dbReference type="PANTHER" id="PTHR10698:SF0">
    <property type="entry name" value="V-TYPE PROTON ATPASE SUBUNIT H"/>
    <property type="match status" value="1"/>
</dbReference>
<evidence type="ECO:0000256" key="3">
    <source>
        <dbReference type="ARBA" id="ARBA00022781"/>
    </source>
</evidence>
<comment type="subunit">
    <text evidence="5">V-ATPase is a heteromultimeric enzyme made up of two complexes: the ATP-hydrolytic V1 complex and the proton translocation V0 complex.</text>
</comment>
<dbReference type="Gene3D" id="1.25.10.10">
    <property type="entry name" value="Leucine-rich Repeat Variant"/>
    <property type="match status" value="1"/>
</dbReference>